<gene>
    <name evidence="2" type="ORF">AMSG_05483</name>
</gene>
<feature type="region of interest" description="Disordered" evidence="1">
    <location>
        <begin position="1"/>
        <end position="89"/>
    </location>
</feature>
<proteinExistence type="predicted"/>
<keyword evidence="3" id="KW-1185">Reference proteome</keyword>
<feature type="compositionally biased region" description="Low complexity" evidence="1">
    <location>
        <begin position="76"/>
        <end position="87"/>
    </location>
</feature>
<feature type="region of interest" description="Disordered" evidence="1">
    <location>
        <begin position="103"/>
        <end position="139"/>
    </location>
</feature>
<feature type="compositionally biased region" description="Basic and acidic residues" evidence="1">
    <location>
        <begin position="211"/>
        <end position="225"/>
    </location>
</feature>
<dbReference type="AlphaFoldDB" id="A0A0L0DB49"/>
<accession>A0A0L0DB49</accession>
<dbReference type="PANTHER" id="PTHR14726">
    <property type="entry name" value="JHY PROTEIN HOMOLOG"/>
    <property type="match status" value="1"/>
</dbReference>
<feature type="compositionally biased region" description="Gly residues" evidence="1">
    <location>
        <begin position="18"/>
        <end position="45"/>
    </location>
</feature>
<evidence type="ECO:0000256" key="1">
    <source>
        <dbReference type="SAM" id="MobiDB-lite"/>
    </source>
</evidence>
<dbReference type="Proteomes" id="UP000054408">
    <property type="component" value="Unassembled WGS sequence"/>
</dbReference>
<dbReference type="InterPro" id="IPR027968">
    <property type="entry name" value="JHY"/>
</dbReference>
<reference evidence="2 3" key="1">
    <citation type="submission" date="2010-05" db="EMBL/GenBank/DDBJ databases">
        <title>The Genome Sequence of Thecamonas trahens ATCC 50062.</title>
        <authorList>
            <consortium name="The Broad Institute Genome Sequencing Platform"/>
            <person name="Russ C."/>
            <person name="Cuomo C."/>
            <person name="Shea T."/>
            <person name="Young S.K."/>
            <person name="Zeng Q."/>
            <person name="Koehrsen M."/>
            <person name="Haas B."/>
            <person name="Borodovsky M."/>
            <person name="Guigo R."/>
            <person name="Alvarado L."/>
            <person name="Berlin A."/>
            <person name="Bochicchio J."/>
            <person name="Borenstein D."/>
            <person name="Chapman S."/>
            <person name="Chen Z."/>
            <person name="Freedman E."/>
            <person name="Gellesch M."/>
            <person name="Goldberg J."/>
            <person name="Griggs A."/>
            <person name="Gujja S."/>
            <person name="Heilman E."/>
            <person name="Heiman D."/>
            <person name="Hepburn T."/>
            <person name="Howarth C."/>
            <person name="Jen D."/>
            <person name="Larson L."/>
            <person name="Mehta T."/>
            <person name="Park D."/>
            <person name="Pearson M."/>
            <person name="Roberts A."/>
            <person name="Saif S."/>
            <person name="Shenoy N."/>
            <person name="Sisk P."/>
            <person name="Stolte C."/>
            <person name="Sykes S."/>
            <person name="Thomson T."/>
            <person name="Walk T."/>
            <person name="White J."/>
            <person name="Yandava C."/>
            <person name="Burger G."/>
            <person name="Gray M.W."/>
            <person name="Holland P.W.H."/>
            <person name="King N."/>
            <person name="Lang F.B.F."/>
            <person name="Roger A.J."/>
            <person name="Ruiz-Trillo I."/>
            <person name="Lander E."/>
            <person name="Nusbaum C."/>
        </authorList>
    </citation>
    <scope>NUCLEOTIDE SEQUENCE [LARGE SCALE GENOMIC DNA]</scope>
    <source>
        <strain evidence="2 3">ATCC 50062</strain>
    </source>
</reference>
<organism evidence="2 3">
    <name type="scientific">Thecamonas trahens ATCC 50062</name>
    <dbReference type="NCBI Taxonomy" id="461836"/>
    <lineage>
        <taxon>Eukaryota</taxon>
        <taxon>Apusozoa</taxon>
        <taxon>Apusomonadida</taxon>
        <taxon>Apusomonadidae</taxon>
        <taxon>Thecamonas</taxon>
    </lineage>
</organism>
<feature type="compositionally biased region" description="Low complexity" evidence="1">
    <location>
        <begin position="46"/>
        <end position="57"/>
    </location>
</feature>
<dbReference type="GO" id="GO:0035082">
    <property type="term" value="P:axoneme assembly"/>
    <property type="evidence" value="ECO:0007669"/>
    <property type="project" value="TreeGrafter"/>
</dbReference>
<evidence type="ECO:0000313" key="2">
    <source>
        <dbReference type="EMBL" id="KNC49470.1"/>
    </source>
</evidence>
<dbReference type="OrthoDB" id="10057281at2759"/>
<dbReference type="PANTHER" id="PTHR14726:SF1">
    <property type="entry name" value="JHY PROTEIN HOMOLOG"/>
    <property type="match status" value="1"/>
</dbReference>
<dbReference type="Pfam" id="PF15261">
    <property type="entry name" value="JHY"/>
    <property type="match status" value="1"/>
</dbReference>
<dbReference type="RefSeq" id="XP_013757889.1">
    <property type="nucleotide sequence ID" value="XM_013902435.1"/>
</dbReference>
<name>A0A0L0DB49_THETB</name>
<protein>
    <submittedName>
        <fullName evidence="2">Uncharacterized protein</fullName>
    </submittedName>
</protein>
<feature type="region of interest" description="Disordered" evidence="1">
    <location>
        <begin position="211"/>
        <end position="247"/>
    </location>
</feature>
<dbReference type="EMBL" id="GL349455">
    <property type="protein sequence ID" value="KNC49470.1"/>
    <property type="molecule type" value="Genomic_DNA"/>
</dbReference>
<dbReference type="GeneID" id="25564891"/>
<evidence type="ECO:0000313" key="3">
    <source>
        <dbReference type="Proteomes" id="UP000054408"/>
    </source>
</evidence>
<sequence>MSGKRRKPTRSEMLAMSSGGGGEEGSGGAGVAAGGQVGSPGGRPLVGGSVAASAAPGSGYGPGAGALGAAPPPMAMAPAPGTGPLAASDASFVGTHGLRLQQANDSNWPLRTPMDVASAASGSRGGPRPQREEKLPAYASRKAREIEYKPYSLSDYKRIAAPTKLGSLGPDLASPELQAKQERRRRMQSYGAKLKQMHRSHIPAPIVPKGSVERREKVSKSERARQYSKTIRKPAHRGGAPAPHRASGVAYAGTSGFGGTFGHGVGAGARGGGYDLQTSQSSKYNRGAGNTPIEAMELKHRIDLQQVASIRESYM</sequence>